<reference evidence="12" key="2">
    <citation type="submission" date="2025-08" db="UniProtKB">
        <authorList>
            <consortium name="Ensembl"/>
        </authorList>
    </citation>
    <scope>IDENTIFICATION</scope>
</reference>
<sequence length="522" mass="56439">MNNLVIQTVVAVMSIVKLGSAQSADSCFVGGIRLNSVNDGYVRSTNSSTTFVITSYNTPTCTKVTWSFISQSPTQVASYDFSTSKAAYNPAYGNGKLVVRATTISSNQADVTFQINQLSSSENNTKIAASNTATSNVTIQVLIIKDCSSPTPNNVPVNPSSGVYNTQANFQCSHGSTLFYINGTTGNTATKCLATAEWENEKIVQCWSAPTATLIGNNTICAGNIATFQCTASGGVPSLDRVEIYFNNQKQMLVGNTWTSNPLSSSNNGDIVECRAINSYTAMQEYTNLGRDSKTLNVHYAAEGFAVNDGTTSHSNICTWYIAPPGPRSCTITFSLNPTTYTTTLTKDGAMVTNDATNQPQTSTSQSFVFTRNQPSFNDSGNYTLKINNGIFENTFTFNISVIYEVQPTPPPPIPPPDNLGVIIGAAVGGVVGFIIIIIFVVYCLRWQINKEHKDKEVTGRSNIGMEAEHGYYEVADRSPYQNEQNIRATQSTNYENLKDNVNVTRDEQGYADIQGVGPSVV</sequence>
<evidence type="ECO:0000256" key="3">
    <source>
        <dbReference type="ARBA" id="ARBA00022729"/>
    </source>
</evidence>
<dbReference type="Proteomes" id="UP000008144">
    <property type="component" value="Unassembled WGS sequence"/>
</dbReference>
<dbReference type="SUPFAM" id="SSF48726">
    <property type="entry name" value="Immunoglobulin"/>
    <property type="match status" value="1"/>
</dbReference>
<keyword evidence="5 9" id="KW-0472">Membrane</keyword>
<comment type="subcellular location">
    <subcellularLocation>
        <location evidence="1">Membrane</location>
    </subcellularLocation>
</comment>
<evidence type="ECO:0000256" key="2">
    <source>
        <dbReference type="ARBA" id="ARBA00022692"/>
    </source>
</evidence>
<evidence type="ECO:0000256" key="7">
    <source>
        <dbReference type="ARBA" id="ARBA00023319"/>
    </source>
</evidence>
<keyword evidence="2 9" id="KW-0812">Transmembrane</keyword>
<dbReference type="InterPro" id="IPR000436">
    <property type="entry name" value="Sushi_SCR_CCP_dom"/>
</dbReference>
<evidence type="ECO:0000256" key="4">
    <source>
        <dbReference type="ARBA" id="ARBA00022989"/>
    </source>
</evidence>
<name>F6QRE5_CIOIN</name>
<keyword evidence="13" id="KW-1185">Reference proteome</keyword>
<accession>F6QRE5</accession>
<gene>
    <name evidence="12" type="primary">LOC104266818</name>
</gene>
<evidence type="ECO:0000313" key="13">
    <source>
        <dbReference type="Proteomes" id="UP000008144"/>
    </source>
</evidence>
<reference evidence="12" key="3">
    <citation type="submission" date="2025-09" db="UniProtKB">
        <authorList>
            <consortium name="Ensembl"/>
        </authorList>
    </citation>
    <scope>IDENTIFICATION</scope>
</reference>
<evidence type="ECO:0000256" key="9">
    <source>
        <dbReference type="SAM" id="Phobius"/>
    </source>
</evidence>
<evidence type="ECO:0000256" key="1">
    <source>
        <dbReference type="ARBA" id="ARBA00004370"/>
    </source>
</evidence>
<evidence type="ECO:0000256" key="6">
    <source>
        <dbReference type="ARBA" id="ARBA00023157"/>
    </source>
</evidence>
<reference evidence="13" key="1">
    <citation type="journal article" date="2002" name="Science">
        <title>The draft genome of Ciona intestinalis: insights into chordate and vertebrate origins.</title>
        <authorList>
            <person name="Dehal P."/>
            <person name="Satou Y."/>
            <person name="Campbell R.K."/>
            <person name="Chapman J."/>
            <person name="Degnan B."/>
            <person name="De Tomaso A."/>
            <person name="Davidson B."/>
            <person name="Di Gregorio A."/>
            <person name="Gelpke M."/>
            <person name="Goodstein D.M."/>
            <person name="Harafuji N."/>
            <person name="Hastings K.E."/>
            <person name="Ho I."/>
            <person name="Hotta K."/>
            <person name="Huang W."/>
            <person name="Kawashima T."/>
            <person name="Lemaire P."/>
            <person name="Martinez D."/>
            <person name="Meinertzhagen I.A."/>
            <person name="Necula S."/>
            <person name="Nonaka M."/>
            <person name="Putnam N."/>
            <person name="Rash S."/>
            <person name="Saiga H."/>
            <person name="Satake M."/>
            <person name="Terry A."/>
            <person name="Yamada L."/>
            <person name="Wang H.G."/>
            <person name="Awazu S."/>
            <person name="Azumi K."/>
            <person name="Boore J."/>
            <person name="Branno M."/>
            <person name="Chin-Bow S."/>
            <person name="DeSantis R."/>
            <person name="Doyle S."/>
            <person name="Francino P."/>
            <person name="Keys D.N."/>
            <person name="Haga S."/>
            <person name="Hayashi H."/>
            <person name="Hino K."/>
            <person name="Imai K.S."/>
            <person name="Inaba K."/>
            <person name="Kano S."/>
            <person name="Kobayashi K."/>
            <person name="Kobayashi M."/>
            <person name="Lee B.I."/>
            <person name="Makabe K.W."/>
            <person name="Manohar C."/>
            <person name="Matassi G."/>
            <person name="Medina M."/>
            <person name="Mochizuki Y."/>
            <person name="Mount S."/>
            <person name="Morishita T."/>
            <person name="Miura S."/>
            <person name="Nakayama A."/>
            <person name="Nishizaka S."/>
            <person name="Nomoto H."/>
            <person name="Ohta F."/>
            <person name="Oishi K."/>
            <person name="Rigoutsos I."/>
            <person name="Sano M."/>
            <person name="Sasaki A."/>
            <person name="Sasakura Y."/>
            <person name="Shoguchi E."/>
            <person name="Shin-i T."/>
            <person name="Spagnuolo A."/>
            <person name="Stainier D."/>
            <person name="Suzuki M.M."/>
            <person name="Tassy O."/>
            <person name="Takatori N."/>
            <person name="Tokuoka M."/>
            <person name="Yagi K."/>
            <person name="Yoshizaki F."/>
            <person name="Wada S."/>
            <person name="Zhang C."/>
            <person name="Hyatt P.D."/>
            <person name="Larimer F."/>
            <person name="Detter C."/>
            <person name="Doggett N."/>
            <person name="Glavina T."/>
            <person name="Hawkins T."/>
            <person name="Richardson P."/>
            <person name="Lucas S."/>
            <person name="Kohara Y."/>
            <person name="Levine M."/>
            <person name="Satoh N."/>
            <person name="Rokhsar D.S."/>
        </authorList>
    </citation>
    <scope>NUCLEOTIDE SEQUENCE [LARGE SCALE GENOMIC DNA]</scope>
</reference>
<evidence type="ECO:0000256" key="5">
    <source>
        <dbReference type="ARBA" id="ARBA00023136"/>
    </source>
</evidence>
<evidence type="ECO:0000256" key="10">
    <source>
        <dbReference type="SAM" id="SignalP"/>
    </source>
</evidence>
<dbReference type="InterPro" id="IPR036179">
    <property type="entry name" value="Ig-like_dom_sf"/>
</dbReference>
<organism evidence="12 13">
    <name type="scientific">Ciona intestinalis</name>
    <name type="common">Transparent sea squirt</name>
    <name type="synonym">Ascidia intestinalis</name>
    <dbReference type="NCBI Taxonomy" id="7719"/>
    <lineage>
        <taxon>Eukaryota</taxon>
        <taxon>Metazoa</taxon>
        <taxon>Chordata</taxon>
        <taxon>Tunicata</taxon>
        <taxon>Ascidiacea</taxon>
        <taxon>Phlebobranchia</taxon>
        <taxon>Cionidae</taxon>
        <taxon>Ciona</taxon>
    </lineage>
</organism>
<evidence type="ECO:0000256" key="8">
    <source>
        <dbReference type="PROSITE-ProRule" id="PRU00302"/>
    </source>
</evidence>
<proteinExistence type="predicted"/>
<dbReference type="PANTHER" id="PTHR13869:SF24">
    <property type="entry name" value="BASEMENT MEMBRANE-SPECIFIC HEPARAN SULFATE PROTEOGLYCAN CORE PROTEIN-LIKE"/>
    <property type="match status" value="1"/>
</dbReference>
<dbReference type="Ensembl" id="ENSCINT00000001267.3">
    <property type="protein sequence ID" value="ENSCINP00000001267.3"/>
    <property type="gene ID" value="ENSCING00000000695.3"/>
</dbReference>
<feature type="chain" id="PRO_5003345019" evidence="10">
    <location>
        <begin position="22"/>
        <end position="522"/>
    </location>
</feature>
<dbReference type="PANTHER" id="PTHR13869">
    <property type="entry name" value="MYELIN P0 RELATED"/>
    <property type="match status" value="1"/>
</dbReference>
<dbReference type="HOGENOM" id="CLU_522299_0_0_1"/>
<dbReference type="AlphaFoldDB" id="F6QRE5"/>
<keyword evidence="6" id="KW-1015">Disulfide bond</keyword>
<dbReference type="GO" id="GO:0016020">
    <property type="term" value="C:membrane"/>
    <property type="evidence" value="ECO:0007669"/>
    <property type="project" value="UniProtKB-SubCell"/>
</dbReference>
<feature type="domain" description="Sushi" evidence="11">
    <location>
        <begin position="145"/>
        <end position="208"/>
    </location>
</feature>
<feature type="signal peptide" evidence="10">
    <location>
        <begin position="1"/>
        <end position="21"/>
    </location>
</feature>
<dbReference type="InterPro" id="IPR000920">
    <property type="entry name" value="Myelin_P0-rel"/>
</dbReference>
<dbReference type="PROSITE" id="PS50923">
    <property type="entry name" value="SUSHI"/>
    <property type="match status" value="1"/>
</dbReference>
<dbReference type="InParanoid" id="F6QRE5"/>
<keyword evidence="3 10" id="KW-0732">Signal</keyword>
<evidence type="ECO:0000313" key="12">
    <source>
        <dbReference type="Ensembl" id="ENSCINP00000001267.3"/>
    </source>
</evidence>
<keyword evidence="8" id="KW-0768">Sushi</keyword>
<comment type="caution">
    <text evidence="8">Lacks conserved residue(s) required for the propagation of feature annotation.</text>
</comment>
<feature type="transmembrane region" description="Helical" evidence="9">
    <location>
        <begin position="420"/>
        <end position="445"/>
    </location>
</feature>
<evidence type="ECO:0000259" key="11">
    <source>
        <dbReference type="PROSITE" id="PS50923"/>
    </source>
</evidence>
<keyword evidence="7" id="KW-0393">Immunoglobulin domain</keyword>
<dbReference type="GeneTree" id="ENSGT01030000235817"/>
<protein>
    <submittedName>
        <fullName evidence="12">Basement membrane-specific heparan sulfate proteoglycan core protein-like</fullName>
    </submittedName>
</protein>
<keyword evidence="4 9" id="KW-1133">Transmembrane helix</keyword>